<evidence type="ECO:0000313" key="9">
    <source>
        <dbReference type="Proteomes" id="UP001500954"/>
    </source>
</evidence>
<dbReference type="Pfam" id="PF13102">
    <property type="entry name" value="Phage_int_SAM_5"/>
    <property type="match status" value="1"/>
</dbReference>
<organism evidence="8 9">
    <name type="scientific">Snuella lapsa</name>
    <dbReference type="NCBI Taxonomy" id="870481"/>
    <lineage>
        <taxon>Bacteria</taxon>
        <taxon>Pseudomonadati</taxon>
        <taxon>Bacteroidota</taxon>
        <taxon>Flavobacteriia</taxon>
        <taxon>Flavobacteriales</taxon>
        <taxon>Flavobacteriaceae</taxon>
        <taxon>Snuella</taxon>
    </lineage>
</organism>
<dbReference type="PROSITE" id="PS51900">
    <property type="entry name" value="CB"/>
    <property type="match status" value="1"/>
</dbReference>
<dbReference type="PANTHER" id="PTHR30349">
    <property type="entry name" value="PHAGE INTEGRASE-RELATED"/>
    <property type="match status" value="1"/>
</dbReference>
<dbReference type="CDD" id="cd01185">
    <property type="entry name" value="INTN1_C_like"/>
    <property type="match status" value="1"/>
</dbReference>
<dbReference type="RefSeq" id="WP_345007267.1">
    <property type="nucleotide sequence ID" value="NZ_BAABCY010000080.1"/>
</dbReference>
<keyword evidence="4" id="KW-0233">DNA recombination</keyword>
<dbReference type="PANTHER" id="PTHR30349:SF64">
    <property type="entry name" value="PROPHAGE INTEGRASE INTD-RELATED"/>
    <property type="match status" value="1"/>
</dbReference>
<dbReference type="InterPro" id="IPR002104">
    <property type="entry name" value="Integrase_catalytic"/>
</dbReference>
<protein>
    <submittedName>
        <fullName evidence="8">Site-specific integrase</fullName>
    </submittedName>
</protein>
<name>A0ABP6YB80_9FLAO</name>
<dbReference type="InterPro" id="IPR025269">
    <property type="entry name" value="SAM-like_dom"/>
</dbReference>
<dbReference type="Gene3D" id="1.10.150.130">
    <property type="match status" value="1"/>
</dbReference>
<dbReference type="InterPro" id="IPR044068">
    <property type="entry name" value="CB"/>
</dbReference>
<dbReference type="InterPro" id="IPR050090">
    <property type="entry name" value="Tyrosine_recombinase_XerCD"/>
</dbReference>
<comment type="similarity">
    <text evidence="1">Belongs to the 'phage' integrase family.</text>
</comment>
<comment type="caution">
    <text evidence="8">The sequence shown here is derived from an EMBL/GenBank/DDBJ whole genome shotgun (WGS) entry which is preliminary data.</text>
</comment>
<evidence type="ECO:0000256" key="1">
    <source>
        <dbReference type="ARBA" id="ARBA00008857"/>
    </source>
</evidence>
<dbReference type="InterPro" id="IPR013762">
    <property type="entry name" value="Integrase-like_cat_sf"/>
</dbReference>
<evidence type="ECO:0000256" key="3">
    <source>
        <dbReference type="ARBA" id="ARBA00023125"/>
    </source>
</evidence>
<dbReference type="PROSITE" id="PS51898">
    <property type="entry name" value="TYR_RECOMBINASE"/>
    <property type="match status" value="1"/>
</dbReference>
<evidence type="ECO:0000313" key="8">
    <source>
        <dbReference type="EMBL" id="GAA3579699.1"/>
    </source>
</evidence>
<feature type="domain" description="Tyr recombinase" evidence="6">
    <location>
        <begin position="185"/>
        <end position="349"/>
    </location>
</feature>
<keyword evidence="2" id="KW-0229">DNA integration</keyword>
<dbReference type="Proteomes" id="UP001500954">
    <property type="component" value="Unassembled WGS sequence"/>
</dbReference>
<evidence type="ECO:0000256" key="2">
    <source>
        <dbReference type="ARBA" id="ARBA00022908"/>
    </source>
</evidence>
<keyword evidence="3 5" id="KW-0238">DNA-binding</keyword>
<reference evidence="9" key="1">
    <citation type="journal article" date="2019" name="Int. J. Syst. Evol. Microbiol.">
        <title>The Global Catalogue of Microorganisms (GCM) 10K type strain sequencing project: providing services to taxonomists for standard genome sequencing and annotation.</title>
        <authorList>
            <consortium name="The Broad Institute Genomics Platform"/>
            <consortium name="The Broad Institute Genome Sequencing Center for Infectious Disease"/>
            <person name="Wu L."/>
            <person name="Ma J."/>
        </authorList>
    </citation>
    <scope>NUCLEOTIDE SEQUENCE [LARGE SCALE GENOMIC DNA]</scope>
    <source>
        <strain evidence="9">JCM 17111</strain>
    </source>
</reference>
<gene>
    <name evidence="8" type="ORF">GCM10022395_30470</name>
</gene>
<dbReference type="Pfam" id="PF00589">
    <property type="entry name" value="Phage_integrase"/>
    <property type="match status" value="1"/>
</dbReference>
<dbReference type="InterPro" id="IPR011010">
    <property type="entry name" value="DNA_brk_join_enz"/>
</dbReference>
<accession>A0ABP6YB80</accession>
<evidence type="ECO:0000256" key="4">
    <source>
        <dbReference type="ARBA" id="ARBA00023172"/>
    </source>
</evidence>
<sequence length="356" mass="41354">MAVNLRKKYSKNSGTSKKNRPYRFQLDFYHNGKRVREVISDVEFLPSDTKEQREQKKRVVDKIKADLEIELANKSTGLTSRELKKASFINFFEEQAKKKSPNTKIAWDNTLKHIIDFHGKKLRFEDVTENWLEKFSEYLLSSDLSQNSVRTYLQKVSTALNQAVKQKIILVNPFNYIDKLKKEENEMVYLTKDEVQEIINTDFFDDEVKNSFLFGCYTGLRFSDIKRLKWSNIKDGKIQITQTKTKGAVYIPLNENALSILKSQKNKSDYVFKLSDHNSSVNRTLQKLISKTSIDKDVSFHSSRHTFATLLISSGVNVFTVSKLLGHRDIKSTLIYAKVINEEKEKAVNSMPKFEF</sequence>
<dbReference type="Gene3D" id="1.10.443.10">
    <property type="entry name" value="Intergrase catalytic core"/>
    <property type="match status" value="1"/>
</dbReference>
<proteinExistence type="inferred from homology"/>
<evidence type="ECO:0000259" key="6">
    <source>
        <dbReference type="PROSITE" id="PS51898"/>
    </source>
</evidence>
<dbReference type="EMBL" id="BAABCY010000080">
    <property type="protein sequence ID" value="GAA3579699.1"/>
    <property type="molecule type" value="Genomic_DNA"/>
</dbReference>
<evidence type="ECO:0000259" key="7">
    <source>
        <dbReference type="PROSITE" id="PS51900"/>
    </source>
</evidence>
<evidence type="ECO:0000256" key="5">
    <source>
        <dbReference type="PROSITE-ProRule" id="PRU01248"/>
    </source>
</evidence>
<feature type="domain" description="Core-binding (CB)" evidence="7">
    <location>
        <begin position="82"/>
        <end position="164"/>
    </location>
</feature>
<dbReference type="SUPFAM" id="SSF56349">
    <property type="entry name" value="DNA breaking-rejoining enzymes"/>
    <property type="match status" value="1"/>
</dbReference>
<keyword evidence="9" id="KW-1185">Reference proteome</keyword>
<dbReference type="InterPro" id="IPR010998">
    <property type="entry name" value="Integrase_recombinase_N"/>
</dbReference>